<sequence length="468" mass="51805">MFTSNFSRRDFLTRNSHGFGAMALWHLLTQEGHTVASQTHFKPRAKNVIFIFMMGGPSHIDLFDPKPKMAPLHGEPIPESLVQAKKSATGGILERVMASPRKFQRRGQSGVEISELLPHTAKMADEICLIRSMHSEQSNHDPAQLLMHCGTPLFGNPSIGSWVNYGLGSACKNLPGYMVLTSDDGHGLEGAGSSLWSSGFMSSTYRGVRFRNSGDPILYLKRPDGISASTQRARLDVLSDVNQMHQQSTGDTEIASRIASYEMAFHMQSAAPELLDFSKETAATRTMYGIDAEKTRSFGTNCLLARRMVERGVRFVHLVHSTWDHHSSLDKRLELNCGMTDLPAGGLLKDLKQRGLLNDTLVVWAGEFGRTPMGEVRRGSTAGKEGRDHHPNAFSLWMAGSGLKRGHVHGRTDDFGFNIEENPVHVHDLQATILHLLGVDHEKLTYRHSGRDYRLTDVAGNVVKEIIA</sequence>
<dbReference type="Gene3D" id="3.40.720.10">
    <property type="entry name" value="Alkaline Phosphatase, subunit A"/>
    <property type="match status" value="1"/>
</dbReference>
<evidence type="ECO:0008006" key="3">
    <source>
        <dbReference type="Google" id="ProtNLM"/>
    </source>
</evidence>
<dbReference type="PANTHER" id="PTHR43737:SF1">
    <property type="entry name" value="DUF1501 DOMAIN-CONTAINING PROTEIN"/>
    <property type="match status" value="1"/>
</dbReference>
<dbReference type="InterPro" id="IPR010869">
    <property type="entry name" value="DUF1501"/>
</dbReference>
<dbReference type="InterPro" id="IPR017850">
    <property type="entry name" value="Alkaline_phosphatase_core_sf"/>
</dbReference>
<name>A0A517WZM3_9PLAN</name>
<dbReference type="RefSeq" id="WP_145178547.1">
    <property type="nucleotide sequence ID" value="NZ_CP037422.1"/>
</dbReference>
<dbReference type="SUPFAM" id="SSF53649">
    <property type="entry name" value="Alkaline phosphatase-like"/>
    <property type="match status" value="1"/>
</dbReference>
<dbReference type="OrthoDB" id="127333at2"/>
<dbReference type="PANTHER" id="PTHR43737">
    <property type="entry name" value="BLL7424 PROTEIN"/>
    <property type="match status" value="1"/>
</dbReference>
<dbReference type="AlphaFoldDB" id="A0A517WZM3"/>
<dbReference type="Pfam" id="PF07394">
    <property type="entry name" value="DUF1501"/>
    <property type="match status" value="1"/>
</dbReference>
<reference evidence="1 2" key="1">
    <citation type="submission" date="2019-03" db="EMBL/GenBank/DDBJ databases">
        <title>Deep-cultivation of Planctomycetes and their phenomic and genomic characterization uncovers novel biology.</title>
        <authorList>
            <person name="Wiegand S."/>
            <person name="Jogler M."/>
            <person name="Boedeker C."/>
            <person name="Pinto D."/>
            <person name="Vollmers J."/>
            <person name="Rivas-Marin E."/>
            <person name="Kohn T."/>
            <person name="Peeters S.H."/>
            <person name="Heuer A."/>
            <person name="Rast P."/>
            <person name="Oberbeckmann S."/>
            <person name="Bunk B."/>
            <person name="Jeske O."/>
            <person name="Meyerdierks A."/>
            <person name="Storesund J.E."/>
            <person name="Kallscheuer N."/>
            <person name="Luecker S."/>
            <person name="Lage O.M."/>
            <person name="Pohl T."/>
            <person name="Merkel B.J."/>
            <person name="Hornburger P."/>
            <person name="Mueller R.-W."/>
            <person name="Bruemmer F."/>
            <person name="Labrenz M."/>
            <person name="Spormann A.M."/>
            <person name="Op den Camp H."/>
            <person name="Overmann J."/>
            <person name="Amann R."/>
            <person name="Jetten M.S.M."/>
            <person name="Mascher T."/>
            <person name="Medema M.H."/>
            <person name="Devos D.P."/>
            <person name="Kaster A.-K."/>
            <person name="Ovreas L."/>
            <person name="Rohde M."/>
            <person name="Galperin M.Y."/>
            <person name="Jogler C."/>
        </authorList>
    </citation>
    <scope>NUCLEOTIDE SEQUENCE [LARGE SCALE GENOMIC DNA]</scope>
    <source>
        <strain evidence="1 2">V202</strain>
    </source>
</reference>
<organism evidence="1 2">
    <name type="scientific">Gimesia aquarii</name>
    <dbReference type="NCBI Taxonomy" id="2527964"/>
    <lineage>
        <taxon>Bacteria</taxon>
        <taxon>Pseudomonadati</taxon>
        <taxon>Planctomycetota</taxon>
        <taxon>Planctomycetia</taxon>
        <taxon>Planctomycetales</taxon>
        <taxon>Planctomycetaceae</taxon>
        <taxon>Gimesia</taxon>
    </lineage>
</organism>
<accession>A0A517WZM3</accession>
<protein>
    <recommendedName>
        <fullName evidence="3">Sulfatase</fullName>
    </recommendedName>
</protein>
<proteinExistence type="predicted"/>
<keyword evidence="2" id="KW-1185">Reference proteome</keyword>
<evidence type="ECO:0000313" key="1">
    <source>
        <dbReference type="EMBL" id="QDU10702.1"/>
    </source>
</evidence>
<dbReference type="EMBL" id="CP037422">
    <property type="protein sequence ID" value="QDU10702.1"/>
    <property type="molecule type" value="Genomic_DNA"/>
</dbReference>
<dbReference type="Proteomes" id="UP000318384">
    <property type="component" value="Chromosome"/>
</dbReference>
<gene>
    <name evidence="1" type="ORF">V202x_41140</name>
</gene>
<evidence type="ECO:0000313" key="2">
    <source>
        <dbReference type="Proteomes" id="UP000318384"/>
    </source>
</evidence>